<evidence type="ECO:0000313" key="3">
    <source>
        <dbReference type="Proteomes" id="UP000077875"/>
    </source>
</evidence>
<dbReference type="Proteomes" id="UP000077875">
    <property type="component" value="Chromosome"/>
</dbReference>
<keyword evidence="3" id="KW-1185">Reference proteome</keyword>
<dbReference type="InterPro" id="IPR007298">
    <property type="entry name" value="Cu-R_lipoprotein_NlpE"/>
</dbReference>
<dbReference type="RefSeq" id="WP_064123390.1">
    <property type="nucleotide sequence ID" value="NZ_CP015243.1"/>
</dbReference>
<name>A0A172YGW0_9GAMM</name>
<accession>A0A172YGW0</accession>
<evidence type="ECO:0008006" key="4">
    <source>
        <dbReference type="Google" id="ProtNLM"/>
    </source>
</evidence>
<proteinExistence type="predicted"/>
<organism evidence="2 3">
    <name type="scientific">Halotalea alkalilenta</name>
    <dbReference type="NCBI Taxonomy" id="376489"/>
    <lineage>
        <taxon>Bacteria</taxon>
        <taxon>Pseudomonadati</taxon>
        <taxon>Pseudomonadota</taxon>
        <taxon>Gammaproteobacteria</taxon>
        <taxon>Oceanospirillales</taxon>
        <taxon>Halomonadaceae</taxon>
        <taxon>Halotalea</taxon>
    </lineage>
</organism>
<reference evidence="2 3" key="1">
    <citation type="submission" date="2016-04" db="EMBL/GenBank/DDBJ databases">
        <title>Complete Genome Sequence of Halotalea alkalilenta IHB B 13600.</title>
        <authorList>
            <person name="Swarnkar M.K."/>
            <person name="Sharma A."/>
            <person name="Kaushal K."/>
            <person name="Soni R."/>
            <person name="Rana S."/>
            <person name="Singh A.K."/>
            <person name="Gulati A."/>
        </authorList>
    </citation>
    <scope>NUCLEOTIDE SEQUENCE [LARGE SCALE GENOMIC DNA]</scope>
    <source>
        <strain evidence="2 3">IHB B 13600</strain>
    </source>
</reference>
<dbReference type="STRING" id="376489.A5892_14425"/>
<dbReference type="EMBL" id="CP015243">
    <property type="protein sequence ID" value="ANF58521.1"/>
    <property type="molecule type" value="Genomic_DNA"/>
</dbReference>
<protein>
    <recommendedName>
        <fullName evidence="4">Copper homeostasis protein</fullName>
    </recommendedName>
</protein>
<dbReference type="KEGG" id="haa:A5892_14425"/>
<dbReference type="Pfam" id="PF04170">
    <property type="entry name" value="NlpE"/>
    <property type="match status" value="1"/>
</dbReference>
<dbReference type="AlphaFoldDB" id="A0A172YGW0"/>
<feature type="signal peptide" evidence="1">
    <location>
        <begin position="1"/>
        <end position="19"/>
    </location>
</feature>
<evidence type="ECO:0000256" key="1">
    <source>
        <dbReference type="SAM" id="SignalP"/>
    </source>
</evidence>
<keyword evidence="1" id="KW-0732">Signal</keyword>
<gene>
    <name evidence="2" type="ORF">A5892_14425</name>
</gene>
<dbReference type="PROSITE" id="PS51257">
    <property type="entry name" value="PROKAR_LIPOPROTEIN"/>
    <property type="match status" value="1"/>
</dbReference>
<feature type="chain" id="PRO_5008004697" description="Copper homeostasis protein" evidence="1">
    <location>
        <begin position="20"/>
        <end position="141"/>
    </location>
</feature>
<dbReference type="Gene3D" id="2.40.128.640">
    <property type="match status" value="1"/>
</dbReference>
<sequence>MRLKVLASAGALAALTALAGCASSPQTPYGKVAGDYAGVLPCADCSGISTQLQMRNDDDIAGTYELRSVREGKSDQVLVTRGNFLVLENAGPQQLPLVYQLKGADGNTIYNLRPLDDGNLVVLDNEMRTSQSGADMTLKRR</sequence>
<evidence type="ECO:0000313" key="2">
    <source>
        <dbReference type="EMBL" id="ANF58521.1"/>
    </source>
</evidence>